<evidence type="ECO:0000259" key="6">
    <source>
        <dbReference type="Pfam" id="PF00890"/>
    </source>
</evidence>
<evidence type="ECO:0000256" key="3">
    <source>
        <dbReference type="ARBA" id="ARBA00022827"/>
    </source>
</evidence>
<dbReference type="Pfam" id="PF01494">
    <property type="entry name" value="FAD_binding_3"/>
    <property type="match status" value="1"/>
</dbReference>
<keyword evidence="4" id="KW-0560">Oxidoreductase</keyword>
<gene>
    <name evidence="8" type="ORF">G7Z17_g1713</name>
</gene>
<sequence length="441" mass="49199">MYTSNSGIKVIVVGAGFGGLTAAIECHRQGHNVEIYESFPELKVLGDIISFGSNAGRIFHRWGNGDVVARLRPMCIDIQNYGFRIHKWDTGEVVYHQKREPPSADAPVLNGHRGELHEVIFNYARDDLGIPIHLGQRVLEYFEDEDSAGIVLKDGQKIVGDVVIAADGVRSKARELVLGYVDKPKSSGYAVWRAWFSNKDMIADPQTKEFCENGDTFNGWIGPDVHFLFSTIKGGKDCCWVLTHKDDHDIDESWSFPGKIEEVLEVLKDWDPVCKAIVEKTPALVDWKLVYRDPLPTWISSKGRISLLGDSAHPFLPTSAQGATQAMEDGVSIAICLKRAGKGQVPAALKTHQEVRYDRVRAVQKTGESTRDLWHKTNWSEVKENPKSIGFPREDWIHQFDCEKNTEDMFEGIFKSYAEPVGNGSETSLLSAETSRAAAVP</sequence>
<dbReference type="PANTHER" id="PTHR13789:SF187">
    <property type="entry name" value="MONOOXYGENASE"/>
    <property type="match status" value="1"/>
</dbReference>
<dbReference type="PANTHER" id="PTHR13789">
    <property type="entry name" value="MONOOXYGENASE"/>
    <property type="match status" value="1"/>
</dbReference>
<dbReference type="GO" id="GO:0071949">
    <property type="term" value="F:FAD binding"/>
    <property type="evidence" value="ECO:0007669"/>
    <property type="project" value="InterPro"/>
</dbReference>
<dbReference type="SUPFAM" id="SSF51905">
    <property type="entry name" value="FAD/NAD(P)-binding domain"/>
    <property type="match status" value="1"/>
</dbReference>
<dbReference type="EMBL" id="JAANBB010000015">
    <property type="protein sequence ID" value="KAF7555993.1"/>
    <property type="molecule type" value="Genomic_DNA"/>
</dbReference>
<dbReference type="FunFam" id="3.50.50.60:FF:000331">
    <property type="entry name" value="FAD/NAD(P)-binding domain-containing protein"/>
    <property type="match status" value="1"/>
</dbReference>
<dbReference type="InterPro" id="IPR002938">
    <property type="entry name" value="FAD-bd"/>
</dbReference>
<keyword evidence="2" id="KW-0285">Flavoprotein</keyword>
<name>A0A9P5HPK8_9HYPO</name>
<dbReference type="SUPFAM" id="SSF54373">
    <property type="entry name" value="FAD-linked reductases, C-terminal domain"/>
    <property type="match status" value="1"/>
</dbReference>
<comment type="caution">
    <text evidence="8">The sequence shown here is derived from an EMBL/GenBank/DDBJ whole genome shotgun (WGS) entry which is preliminary data.</text>
</comment>
<dbReference type="AlphaFoldDB" id="A0A9P5HPK8"/>
<organism evidence="8 9">
    <name type="scientific">Cylindrodendrum hubeiense</name>
    <dbReference type="NCBI Taxonomy" id="595255"/>
    <lineage>
        <taxon>Eukaryota</taxon>
        <taxon>Fungi</taxon>
        <taxon>Dikarya</taxon>
        <taxon>Ascomycota</taxon>
        <taxon>Pezizomycotina</taxon>
        <taxon>Sordariomycetes</taxon>
        <taxon>Hypocreomycetidae</taxon>
        <taxon>Hypocreales</taxon>
        <taxon>Nectriaceae</taxon>
        <taxon>Cylindrodendrum</taxon>
    </lineage>
</organism>
<evidence type="ECO:0000256" key="1">
    <source>
        <dbReference type="ARBA" id="ARBA00007992"/>
    </source>
</evidence>
<keyword evidence="5" id="KW-0503">Monooxygenase</keyword>
<dbReference type="Pfam" id="PF00890">
    <property type="entry name" value="FAD_binding_2"/>
    <property type="match status" value="1"/>
</dbReference>
<reference evidence="8" key="1">
    <citation type="submission" date="2020-03" db="EMBL/GenBank/DDBJ databases">
        <title>Draft Genome Sequence of Cylindrodendrum hubeiense.</title>
        <authorList>
            <person name="Buettner E."/>
            <person name="Kellner H."/>
        </authorList>
    </citation>
    <scope>NUCLEOTIDE SEQUENCE</scope>
    <source>
        <strain evidence="8">IHI 201604</strain>
    </source>
</reference>
<comment type="similarity">
    <text evidence="1">Belongs to the paxM FAD-dependent monooxygenase family.</text>
</comment>
<dbReference type="InterPro" id="IPR003953">
    <property type="entry name" value="FAD-dep_OxRdtase_2_FAD-bd"/>
</dbReference>
<accession>A0A9P5HPK8</accession>
<evidence type="ECO:0000256" key="4">
    <source>
        <dbReference type="ARBA" id="ARBA00023002"/>
    </source>
</evidence>
<feature type="domain" description="FAD-dependent oxidoreductase 2 FAD-binding" evidence="6">
    <location>
        <begin position="10"/>
        <end position="37"/>
    </location>
</feature>
<dbReference type="GO" id="GO:0004497">
    <property type="term" value="F:monooxygenase activity"/>
    <property type="evidence" value="ECO:0007669"/>
    <property type="project" value="UniProtKB-KW"/>
</dbReference>
<protein>
    <submittedName>
        <fullName evidence="8">Uncharacterized protein</fullName>
    </submittedName>
</protein>
<evidence type="ECO:0000313" key="9">
    <source>
        <dbReference type="Proteomes" id="UP000722485"/>
    </source>
</evidence>
<dbReference type="PRINTS" id="PR00420">
    <property type="entry name" value="RNGMNOXGNASE"/>
</dbReference>
<dbReference type="OrthoDB" id="16820at2759"/>
<dbReference type="Proteomes" id="UP000722485">
    <property type="component" value="Unassembled WGS sequence"/>
</dbReference>
<proteinExistence type="inferred from homology"/>
<evidence type="ECO:0000259" key="7">
    <source>
        <dbReference type="Pfam" id="PF01494"/>
    </source>
</evidence>
<evidence type="ECO:0000313" key="8">
    <source>
        <dbReference type="EMBL" id="KAF7555993.1"/>
    </source>
</evidence>
<evidence type="ECO:0000256" key="5">
    <source>
        <dbReference type="ARBA" id="ARBA00023033"/>
    </source>
</evidence>
<keyword evidence="9" id="KW-1185">Reference proteome</keyword>
<feature type="domain" description="FAD-binding" evidence="7">
    <location>
        <begin position="124"/>
        <end position="363"/>
    </location>
</feature>
<dbReference type="InterPro" id="IPR050493">
    <property type="entry name" value="FAD-dep_Monooxygenase_BioMet"/>
</dbReference>
<keyword evidence="3" id="KW-0274">FAD</keyword>
<dbReference type="InterPro" id="IPR036188">
    <property type="entry name" value="FAD/NAD-bd_sf"/>
</dbReference>
<dbReference type="Gene3D" id="3.50.50.60">
    <property type="entry name" value="FAD/NAD(P)-binding domain"/>
    <property type="match status" value="1"/>
</dbReference>
<evidence type="ECO:0000256" key="2">
    <source>
        <dbReference type="ARBA" id="ARBA00022630"/>
    </source>
</evidence>